<sequence length="135" mass="15501">MSNLLLSPDTKSEVINVDLATVPKSFFQKTELPDGSEYLGVVASTTTRRLWVYLQKEQRRLAKLVNQLTPGDPAAIKSPEKRSRVQAEIEVMQSRMKALETEFDRRLKAELPQFSPGRDVAYVLPRWEVYTCRMN</sequence>
<dbReference type="AlphaFoldDB" id="A0A1G2QFP5"/>
<organism evidence="1 2">
    <name type="scientific">Candidatus Vogelbacteria bacterium RIFOXYD1_FULL_46_19</name>
    <dbReference type="NCBI Taxonomy" id="1802439"/>
    <lineage>
        <taxon>Bacteria</taxon>
        <taxon>Candidatus Vogeliibacteriota</taxon>
    </lineage>
</organism>
<evidence type="ECO:0000313" key="1">
    <source>
        <dbReference type="EMBL" id="OHA59386.1"/>
    </source>
</evidence>
<dbReference type="STRING" id="1802439.A2589_00765"/>
<dbReference type="EMBL" id="MHTK01000006">
    <property type="protein sequence ID" value="OHA59386.1"/>
    <property type="molecule type" value="Genomic_DNA"/>
</dbReference>
<proteinExistence type="predicted"/>
<gene>
    <name evidence="1" type="ORF">A2589_00765</name>
</gene>
<comment type="caution">
    <text evidence="1">The sequence shown here is derived from an EMBL/GenBank/DDBJ whole genome shotgun (WGS) entry which is preliminary data.</text>
</comment>
<accession>A0A1G2QFP5</accession>
<dbReference type="Proteomes" id="UP000177838">
    <property type="component" value="Unassembled WGS sequence"/>
</dbReference>
<protein>
    <submittedName>
        <fullName evidence="1">Uncharacterized protein</fullName>
    </submittedName>
</protein>
<reference evidence="1 2" key="1">
    <citation type="journal article" date="2016" name="Nat. Commun.">
        <title>Thousands of microbial genomes shed light on interconnected biogeochemical processes in an aquifer system.</title>
        <authorList>
            <person name="Anantharaman K."/>
            <person name="Brown C.T."/>
            <person name="Hug L.A."/>
            <person name="Sharon I."/>
            <person name="Castelle C.J."/>
            <person name="Probst A.J."/>
            <person name="Thomas B.C."/>
            <person name="Singh A."/>
            <person name="Wilkins M.J."/>
            <person name="Karaoz U."/>
            <person name="Brodie E.L."/>
            <person name="Williams K.H."/>
            <person name="Hubbard S.S."/>
            <person name="Banfield J.F."/>
        </authorList>
    </citation>
    <scope>NUCLEOTIDE SEQUENCE [LARGE SCALE GENOMIC DNA]</scope>
</reference>
<evidence type="ECO:0000313" key="2">
    <source>
        <dbReference type="Proteomes" id="UP000177838"/>
    </source>
</evidence>
<name>A0A1G2QFP5_9BACT</name>